<dbReference type="InterPro" id="IPR057032">
    <property type="entry name" value="MBTPS1_4th"/>
</dbReference>
<dbReference type="PROSITE" id="PS00137">
    <property type="entry name" value="SUBTILASE_HIS"/>
    <property type="match status" value="1"/>
</dbReference>
<evidence type="ECO:0000256" key="6">
    <source>
        <dbReference type="SAM" id="Phobius"/>
    </source>
</evidence>
<evidence type="ECO:0000256" key="4">
    <source>
        <dbReference type="ARBA" id="ARBA00022825"/>
    </source>
</evidence>
<dbReference type="AlphaFoldDB" id="A0A6B2KXI5"/>
<evidence type="ECO:0000256" key="5">
    <source>
        <dbReference type="PROSITE-ProRule" id="PRU01240"/>
    </source>
</evidence>
<dbReference type="Pfam" id="PF23001">
    <property type="entry name" value="MBTP1_N"/>
    <property type="match status" value="1"/>
</dbReference>
<keyword evidence="6" id="KW-0472">Membrane</keyword>
<dbReference type="GO" id="GO:0004252">
    <property type="term" value="F:serine-type endopeptidase activity"/>
    <property type="evidence" value="ECO:0007669"/>
    <property type="project" value="UniProtKB-UniRule"/>
</dbReference>
<comment type="similarity">
    <text evidence="1 5">Belongs to the peptidase S8 family.</text>
</comment>
<dbReference type="PROSITE" id="PS51892">
    <property type="entry name" value="SUBTILASE"/>
    <property type="match status" value="1"/>
</dbReference>
<dbReference type="Pfam" id="PF23090">
    <property type="entry name" value="MBTPS1_4th"/>
    <property type="match status" value="1"/>
</dbReference>
<dbReference type="PANTHER" id="PTHR43806:SF7">
    <property type="entry name" value="MEMBRANE-BOUND TRANSCRIPTION FACTOR SITE-1 PROTEASE"/>
    <property type="match status" value="1"/>
</dbReference>
<protein>
    <submittedName>
        <fullName evidence="11">Uncharacterized protein</fullName>
    </submittedName>
</protein>
<evidence type="ECO:0000313" key="11">
    <source>
        <dbReference type="EMBL" id="NDV29335.1"/>
    </source>
</evidence>
<keyword evidence="2 5" id="KW-0645">Protease</keyword>
<feature type="active site" description="Charge relay system" evidence="5">
    <location>
        <position position="164"/>
    </location>
</feature>
<dbReference type="Pfam" id="PF23094">
    <property type="entry name" value="MBTPS1_3rd"/>
    <property type="match status" value="1"/>
</dbReference>
<keyword evidence="6" id="KW-0812">Transmembrane</keyword>
<dbReference type="EMBL" id="GIBP01000366">
    <property type="protein sequence ID" value="NDV29335.1"/>
    <property type="molecule type" value="Transcribed_RNA"/>
</dbReference>
<evidence type="ECO:0000259" key="7">
    <source>
        <dbReference type="Pfam" id="PF00082"/>
    </source>
</evidence>
<dbReference type="SUPFAM" id="SSF52743">
    <property type="entry name" value="Subtilisin-like"/>
    <property type="match status" value="1"/>
</dbReference>
<feature type="domain" description="MBTPS1 fourth" evidence="9">
    <location>
        <begin position="563"/>
        <end position="836"/>
    </location>
</feature>
<dbReference type="InterPro" id="IPR022398">
    <property type="entry name" value="Peptidase_S8_His-AS"/>
</dbReference>
<accession>A0A6B2KXI5</accession>
<dbReference type="GO" id="GO:0006508">
    <property type="term" value="P:proteolysis"/>
    <property type="evidence" value="ECO:0007669"/>
    <property type="project" value="UniProtKB-KW"/>
</dbReference>
<dbReference type="InterPro" id="IPR015500">
    <property type="entry name" value="Peptidase_S8_subtilisin-rel"/>
</dbReference>
<feature type="active site" description="Charge relay system" evidence="5">
    <location>
        <position position="195"/>
    </location>
</feature>
<evidence type="ECO:0000259" key="9">
    <source>
        <dbReference type="Pfam" id="PF23090"/>
    </source>
</evidence>
<evidence type="ECO:0000256" key="3">
    <source>
        <dbReference type="ARBA" id="ARBA00022801"/>
    </source>
</evidence>
<proteinExistence type="inferred from homology"/>
<dbReference type="InterPro" id="IPR000209">
    <property type="entry name" value="Peptidase_S8/S53_dom"/>
</dbReference>
<dbReference type="GO" id="GO:0005794">
    <property type="term" value="C:Golgi apparatus"/>
    <property type="evidence" value="ECO:0007669"/>
    <property type="project" value="TreeGrafter"/>
</dbReference>
<feature type="domain" description="Peptidase S8/S53" evidence="7">
    <location>
        <begin position="155"/>
        <end position="414"/>
    </location>
</feature>
<dbReference type="InterPro" id="IPR050131">
    <property type="entry name" value="Peptidase_S8_subtilisin-like"/>
</dbReference>
<dbReference type="InterPro" id="IPR036852">
    <property type="entry name" value="Peptidase_S8/S53_dom_sf"/>
</dbReference>
<reference evidence="11" key="1">
    <citation type="journal article" date="2020" name="J. Eukaryot. Microbiol.">
        <title>De novo Sequencing, Assembly and Annotation of the Transcriptome for the Free-Living Testate Amoeba Arcella intermedia.</title>
        <authorList>
            <person name="Ribeiro G.M."/>
            <person name="Porfirio-Sousa A.L."/>
            <person name="Maurer-Alcala X.X."/>
            <person name="Katz L.A."/>
            <person name="Lahr D.J.G."/>
        </authorList>
    </citation>
    <scope>NUCLEOTIDE SEQUENCE</scope>
</reference>
<feature type="active site" description="Charge relay system" evidence="5">
    <location>
        <position position="361"/>
    </location>
</feature>
<dbReference type="PRINTS" id="PR00723">
    <property type="entry name" value="SUBTILISIN"/>
</dbReference>
<organism evidence="11">
    <name type="scientific">Arcella intermedia</name>
    <dbReference type="NCBI Taxonomy" id="1963864"/>
    <lineage>
        <taxon>Eukaryota</taxon>
        <taxon>Amoebozoa</taxon>
        <taxon>Tubulinea</taxon>
        <taxon>Elardia</taxon>
        <taxon>Arcellinida</taxon>
        <taxon>Sphaerothecina</taxon>
        <taxon>Arcellidae</taxon>
        <taxon>Arcella</taxon>
    </lineage>
</organism>
<evidence type="ECO:0000259" key="10">
    <source>
        <dbReference type="Pfam" id="PF23094"/>
    </source>
</evidence>
<evidence type="ECO:0000259" key="8">
    <source>
        <dbReference type="Pfam" id="PF23001"/>
    </source>
</evidence>
<feature type="transmembrane region" description="Helical" evidence="6">
    <location>
        <begin position="918"/>
        <end position="936"/>
    </location>
</feature>
<keyword evidence="4 5" id="KW-0720">Serine protease</keyword>
<name>A0A6B2KXI5_9EUKA</name>
<dbReference type="Gene3D" id="3.40.50.200">
    <property type="entry name" value="Peptidase S8/S53 domain"/>
    <property type="match status" value="1"/>
</dbReference>
<keyword evidence="6" id="KW-1133">Transmembrane helix</keyword>
<keyword evidence="3 5" id="KW-0378">Hydrolase</keyword>
<dbReference type="InterPro" id="IPR057060">
    <property type="entry name" value="MBTPS1_3rd"/>
</dbReference>
<evidence type="ECO:0000256" key="1">
    <source>
        <dbReference type="ARBA" id="ARBA00011073"/>
    </source>
</evidence>
<dbReference type="PANTHER" id="PTHR43806">
    <property type="entry name" value="PEPTIDASE S8"/>
    <property type="match status" value="1"/>
</dbReference>
<dbReference type="Pfam" id="PF00082">
    <property type="entry name" value="Peptidase_S8"/>
    <property type="match status" value="1"/>
</dbReference>
<dbReference type="InterPro" id="IPR055143">
    <property type="entry name" value="MBTP1_N"/>
</dbReference>
<feature type="domain" description="MBTPS1 third" evidence="10">
    <location>
        <begin position="435"/>
        <end position="562"/>
    </location>
</feature>
<feature type="domain" description="Membrane-bound transcription factor site-1 protease-like N-terminal" evidence="8">
    <location>
        <begin position="6"/>
        <end position="66"/>
    </location>
</feature>
<sequence>MNQVNQREILKTVLREVEWEFVQRRNAAMNMPSDFAVVRLTGDKKDEQYALKLLKTRPEVKGVHPQHRYKGVLKSDLNGTRMEDLEDFSISSDFLKDHHWYFMNEMKEGRFHSGFGFEFEDLSLNFSSIRRLHEEPVPITDLLSAQTLWKKGYKGQGIKVAIFDTGLEFTHPHFRKISFVLDWTDEGITNDLLGHGTFVAGIVASTNPECPGFADEAEILSYRVFTTKRVSYTSWFLDAFNHAIFLRVNVLNLSIGGPDFNDLPFVEKVMEMSANNIIVISAIGNDGPTYGTLNNPADQLDVIGVGGITFKDNIAKFSSRGMTTWEIPGGYGRVKPDVLAYSQNVMGSTPNGDCKDLSGTSVGSPVVAGAVTLLASSIPPEKRKSLLNPATIKQVLIEGAARIPDANIFEQGHGKLDLINSFQLLRSYTPKVSFSPPHLDLTDCPYMWPYCYQPLYYSGIPTVVNITILNGMGVTGQIMNEPEWLPGTNGHLVEVSFTYPKSLWPWSGYLAVHLRVSQNATNTKSTAEGVIRITVQSPAGPGEILLRNDTVSIPVKVNIVPTPERSLRILWDQFHNLRYPSGYFPRDVLKNPNSNSPFDWNGDHPHTNFKDLFTFLRDLGYFIEVLGEPFTCFNASNYGTLLIVDPEEEFYKTEISTLQDFIENNGLSLLVVGDWYNVEVMEKIKFFDDNSKQWWSPVTGGANIPALNEVLEKYEIEFGDNVYDGKFTIGNTVVSYLSGTAIRSFPENGILIPFELTDQTAEIVYEKKEVHKVPVLGLYQLPPNISREGVEVICKDPGRIVVFGDSSCLDSNRQVQTSCFPLLQEMLDFTNRGLISDNLKPYSPLQYKFVSQRLKQPKRVVGNKLQEFSKVHEGVIICHDRIYKSYNESNVVHIDWVKVVFRKNESVIPEDTVRRSTLALATSLFVLLLLIILFIWKNCFSTS</sequence>
<evidence type="ECO:0000256" key="2">
    <source>
        <dbReference type="ARBA" id="ARBA00022670"/>
    </source>
</evidence>